<gene>
    <name evidence="2" type="ORF">KFK09_011467</name>
</gene>
<reference evidence="2" key="1">
    <citation type="journal article" date="2022" name="Front. Genet.">
        <title>Chromosome-Scale Assembly of the Dendrobium nobile Genome Provides Insights Into the Molecular Mechanism of the Biosynthesis of the Medicinal Active Ingredient of Dendrobium.</title>
        <authorList>
            <person name="Xu Q."/>
            <person name="Niu S.-C."/>
            <person name="Li K.-L."/>
            <person name="Zheng P.-J."/>
            <person name="Zhang X.-J."/>
            <person name="Jia Y."/>
            <person name="Liu Y."/>
            <person name="Niu Y.-X."/>
            <person name="Yu L.-H."/>
            <person name="Chen D.-F."/>
            <person name="Zhang G.-Q."/>
        </authorList>
    </citation>
    <scope>NUCLEOTIDE SEQUENCE</scope>
    <source>
        <tissue evidence="2">Leaf</tissue>
    </source>
</reference>
<keyword evidence="1" id="KW-0812">Transmembrane</keyword>
<accession>A0A8T3BF29</accession>
<protein>
    <submittedName>
        <fullName evidence="2">Uncharacterized protein</fullName>
    </submittedName>
</protein>
<organism evidence="2 3">
    <name type="scientific">Dendrobium nobile</name>
    <name type="common">Orchid</name>
    <dbReference type="NCBI Taxonomy" id="94219"/>
    <lineage>
        <taxon>Eukaryota</taxon>
        <taxon>Viridiplantae</taxon>
        <taxon>Streptophyta</taxon>
        <taxon>Embryophyta</taxon>
        <taxon>Tracheophyta</taxon>
        <taxon>Spermatophyta</taxon>
        <taxon>Magnoliopsida</taxon>
        <taxon>Liliopsida</taxon>
        <taxon>Asparagales</taxon>
        <taxon>Orchidaceae</taxon>
        <taxon>Epidendroideae</taxon>
        <taxon>Malaxideae</taxon>
        <taxon>Dendrobiinae</taxon>
        <taxon>Dendrobium</taxon>
    </lineage>
</organism>
<evidence type="ECO:0000313" key="2">
    <source>
        <dbReference type="EMBL" id="KAI0510857.1"/>
    </source>
</evidence>
<sequence length="60" mass="6874">MTVQDVDFEATMAAKLAIAKKICHLEKDELLNSSPFLNSFLILKYIYIIFSYLGCLHFCV</sequence>
<keyword evidence="1" id="KW-1133">Transmembrane helix</keyword>
<dbReference type="Proteomes" id="UP000829196">
    <property type="component" value="Unassembled WGS sequence"/>
</dbReference>
<comment type="caution">
    <text evidence="2">The sequence shown here is derived from an EMBL/GenBank/DDBJ whole genome shotgun (WGS) entry which is preliminary data.</text>
</comment>
<proteinExistence type="predicted"/>
<keyword evidence="3" id="KW-1185">Reference proteome</keyword>
<evidence type="ECO:0000256" key="1">
    <source>
        <dbReference type="SAM" id="Phobius"/>
    </source>
</evidence>
<dbReference type="AlphaFoldDB" id="A0A8T3BF29"/>
<keyword evidence="1" id="KW-0472">Membrane</keyword>
<feature type="transmembrane region" description="Helical" evidence="1">
    <location>
        <begin position="36"/>
        <end position="59"/>
    </location>
</feature>
<dbReference type="EMBL" id="JAGYWB010000009">
    <property type="protein sequence ID" value="KAI0510857.1"/>
    <property type="molecule type" value="Genomic_DNA"/>
</dbReference>
<evidence type="ECO:0000313" key="3">
    <source>
        <dbReference type="Proteomes" id="UP000829196"/>
    </source>
</evidence>
<name>A0A8T3BF29_DENNO</name>